<protein>
    <recommendedName>
        <fullName evidence="4">histidine kinase</fullName>
        <ecNumber evidence="4">2.7.13.3</ecNumber>
    </recommendedName>
</protein>
<comment type="catalytic activity">
    <reaction evidence="1">
        <text>ATP + protein L-histidine = ADP + protein N-phospho-L-histidine.</text>
        <dbReference type="EC" id="2.7.13.3"/>
    </reaction>
</comment>
<feature type="domain" description="Histidine kinase" evidence="14">
    <location>
        <begin position="783"/>
        <end position="995"/>
    </location>
</feature>
<dbReference type="InterPro" id="IPR001789">
    <property type="entry name" value="Sig_transdc_resp-reg_receiver"/>
</dbReference>
<dbReference type="PROSITE" id="PS50110">
    <property type="entry name" value="RESPONSE_REGULATORY"/>
    <property type="match status" value="1"/>
</dbReference>
<dbReference type="InterPro" id="IPR003594">
    <property type="entry name" value="HATPase_dom"/>
</dbReference>
<evidence type="ECO:0000256" key="13">
    <source>
        <dbReference type="SAM" id="Phobius"/>
    </source>
</evidence>
<feature type="transmembrane region" description="Helical" evidence="13">
    <location>
        <begin position="6"/>
        <end position="23"/>
    </location>
</feature>
<dbReference type="GO" id="GO:0000155">
    <property type="term" value="F:phosphorelay sensor kinase activity"/>
    <property type="evidence" value="ECO:0007669"/>
    <property type="project" value="InterPro"/>
</dbReference>
<comment type="subcellular location">
    <subcellularLocation>
        <location evidence="2">Membrane</location>
        <topology evidence="2">Multi-pass membrane protein</topology>
    </subcellularLocation>
</comment>
<accession>A0A7W9FFN1</accession>
<dbReference type="InterPro" id="IPR003661">
    <property type="entry name" value="HisK_dim/P_dom"/>
</dbReference>
<evidence type="ECO:0000256" key="5">
    <source>
        <dbReference type="ARBA" id="ARBA00022553"/>
    </source>
</evidence>
<reference evidence="16 17" key="1">
    <citation type="submission" date="2020-08" db="EMBL/GenBank/DDBJ databases">
        <title>Genomic Encyclopedia of Type Strains, Phase IV (KMG-IV): sequencing the most valuable type-strain genomes for metagenomic binning, comparative biology and taxonomic classification.</title>
        <authorList>
            <person name="Goeker M."/>
        </authorList>
    </citation>
    <scope>NUCLEOTIDE SEQUENCE [LARGE SCALE GENOMIC DNA]</scope>
    <source>
        <strain evidence="16 17">DSM 4737</strain>
    </source>
</reference>
<evidence type="ECO:0000256" key="8">
    <source>
        <dbReference type="ARBA" id="ARBA00022777"/>
    </source>
</evidence>
<dbReference type="SUPFAM" id="SSF47384">
    <property type="entry name" value="Homodimeric domain of signal transducing histidine kinase"/>
    <property type="match status" value="1"/>
</dbReference>
<evidence type="ECO:0000256" key="7">
    <source>
        <dbReference type="ARBA" id="ARBA00022692"/>
    </source>
</evidence>
<dbReference type="InterPro" id="IPR005467">
    <property type="entry name" value="His_kinase_dom"/>
</dbReference>
<keyword evidence="17" id="KW-1185">Reference proteome</keyword>
<feature type="transmembrane region" description="Helical" evidence="13">
    <location>
        <begin position="119"/>
        <end position="137"/>
    </location>
</feature>
<dbReference type="Proteomes" id="UP000545037">
    <property type="component" value="Unassembled WGS sequence"/>
</dbReference>
<dbReference type="CDD" id="cd00082">
    <property type="entry name" value="HisKA"/>
    <property type="match status" value="1"/>
</dbReference>
<dbReference type="PANTHER" id="PTHR43047">
    <property type="entry name" value="TWO-COMPONENT HISTIDINE PROTEIN KINASE"/>
    <property type="match status" value="1"/>
</dbReference>
<organism evidence="16 17">
    <name type="scientific">Brevundimonas variabilis</name>
    <dbReference type="NCBI Taxonomy" id="74312"/>
    <lineage>
        <taxon>Bacteria</taxon>
        <taxon>Pseudomonadati</taxon>
        <taxon>Pseudomonadota</taxon>
        <taxon>Alphaproteobacteria</taxon>
        <taxon>Caulobacterales</taxon>
        <taxon>Caulobacteraceae</taxon>
        <taxon>Brevundimonas</taxon>
    </lineage>
</organism>
<dbReference type="InterPro" id="IPR035965">
    <property type="entry name" value="PAS-like_dom_sf"/>
</dbReference>
<evidence type="ECO:0000256" key="1">
    <source>
        <dbReference type="ARBA" id="ARBA00000085"/>
    </source>
</evidence>
<evidence type="ECO:0000256" key="10">
    <source>
        <dbReference type="ARBA" id="ARBA00023136"/>
    </source>
</evidence>
<dbReference type="Pfam" id="PF00072">
    <property type="entry name" value="Response_reg"/>
    <property type="match status" value="1"/>
</dbReference>
<dbReference type="Gene3D" id="1.20.1730.10">
    <property type="entry name" value="Sodium/glucose cotransporter"/>
    <property type="match status" value="1"/>
</dbReference>
<feature type="transmembrane region" description="Helical" evidence="13">
    <location>
        <begin position="200"/>
        <end position="219"/>
    </location>
</feature>
<dbReference type="SMART" id="SM00448">
    <property type="entry name" value="REC"/>
    <property type="match status" value="1"/>
</dbReference>
<evidence type="ECO:0000256" key="11">
    <source>
        <dbReference type="PROSITE-ProRule" id="PRU00169"/>
    </source>
</evidence>
<evidence type="ECO:0000313" key="17">
    <source>
        <dbReference type="Proteomes" id="UP000545037"/>
    </source>
</evidence>
<dbReference type="Gene3D" id="1.10.287.130">
    <property type="match status" value="1"/>
</dbReference>
<dbReference type="InterPro" id="IPR011006">
    <property type="entry name" value="CheY-like_superfamily"/>
</dbReference>
<feature type="modified residue" description="4-aspartylphosphate" evidence="11">
    <location>
        <position position="1066"/>
    </location>
</feature>
<gene>
    <name evidence="16" type="ORF">GGR13_003163</name>
</gene>
<dbReference type="InterPro" id="IPR036890">
    <property type="entry name" value="HATPase_C_sf"/>
</dbReference>
<dbReference type="InterPro" id="IPR038377">
    <property type="entry name" value="Na/Glc_symporter_sf"/>
</dbReference>
<dbReference type="PRINTS" id="PR00344">
    <property type="entry name" value="BCTRLSENSOR"/>
</dbReference>
<dbReference type="SMART" id="SM00387">
    <property type="entry name" value="HATPase_c"/>
    <property type="match status" value="1"/>
</dbReference>
<keyword evidence="7 13" id="KW-0812">Transmembrane</keyword>
<keyword evidence="8 16" id="KW-0418">Kinase</keyword>
<dbReference type="GO" id="GO:0022857">
    <property type="term" value="F:transmembrane transporter activity"/>
    <property type="evidence" value="ECO:0007669"/>
    <property type="project" value="InterPro"/>
</dbReference>
<evidence type="ECO:0000259" key="15">
    <source>
        <dbReference type="PROSITE" id="PS50110"/>
    </source>
</evidence>
<dbReference type="PROSITE" id="PS50283">
    <property type="entry name" value="NA_SOLUT_SYMP_3"/>
    <property type="match status" value="1"/>
</dbReference>
<dbReference type="Pfam" id="PF02518">
    <property type="entry name" value="HATPase_c"/>
    <property type="match status" value="1"/>
</dbReference>
<keyword evidence="10 13" id="KW-0472">Membrane</keyword>
<feature type="transmembrane region" description="Helical" evidence="13">
    <location>
        <begin position="43"/>
        <end position="61"/>
    </location>
</feature>
<proteinExistence type="inferred from homology"/>
<dbReference type="Gene3D" id="3.30.565.10">
    <property type="entry name" value="Histidine kinase-like ATPase, C-terminal domain"/>
    <property type="match status" value="1"/>
</dbReference>
<dbReference type="FunFam" id="3.30.565.10:FF:000049">
    <property type="entry name" value="Two-component sensor histidine kinase"/>
    <property type="match status" value="1"/>
</dbReference>
<comment type="similarity">
    <text evidence="3">Belongs to the sodium:solute symporter (SSF) (TC 2.A.21) family.</text>
</comment>
<dbReference type="SUPFAM" id="SSF55874">
    <property type="entry name" value="ATPase domain of HSP90 chaperone/DNA topoisomerase II/histidine kinase"/>
    <property type="match status" value="1"/>
</dbReference>
<dbReference type="RefSeq" id="WP_221230760.1">
    <property type="nucleotide sequence ID" value="NZ_JACHOR010000006.1"/>
</dbReference>
<evidence type="ECO:0000256" key="9">
    <source>
        <dbReference type="ARBA" id="ARBA00022989"/>
    </source>
</evidence>
<dbReference type="InterPro" id="IPR004358">
    <property type="entry name" value="Sig_transdc_His_kin-like_C"/>
</dbReference>
<dbReference type="EC" id="2.7.13.3" evidence="4"/>
<keyword evidence="9 13" id="KW-1133">Transmembrane helix</keyword>
<keyword evidence="6" id="KW-0808">Transferase</keyword>
<dbReference type="PROSITE" id="PS50109">
    <property type="entry name" value="HIS_KIN"/>
    <property type="match status" value="1"/>
</dbReference>
<dbReference type="Gene3D" id="3.30.450.20">
    <property type="entry name" value="PAS domain"/>
    <property type="match status" value="1"/>
</dbReference>
<feature type="transmembrane region" description="Helical" evidence="13">
    <location>
        <begin position="377"/>
        <end position="397"/>
    </location>
</feature>
<dbReference type="GO" id="GO:0005886">
    <property type="term" value="C:plasma membrane"/>
    <property type="evidence" value="ECO:0007669"/>
    <property type="project" value="TreeGrafter"/>
</dbReference>
<dbReference type="SUPFAM" id="SSF52172">
    <property type="entry name" value="CheY-like"/>
    <property type="match status" value="1"/>
</dbReference>
<keyword evidence="12" id="KW-0175">Coiled coil</keyword>
<evidence type="ECO:0000256" key="2">
    <source>
        <dbReference type="ARBA" id="ARBA00004141"/>
    </source>
</evidence>
<evidence type="ECO:0000256" key="4">
    <source>
        <dbReference type="ARBA" id="ARBA00012438"/>
    </source>
</evidence>
<feature type="coiled-coil region" evidence="12">
    <location>
        <begin position="735"/>
        <end position="776"/>
    </location>
</feature>
<dbReference type="InterPro" id="IPR001734">
    <property type="entry name" value="Na/solute_symporter"/>
</dbReference>
<feature type="transmembrane region" description="Helical" evidence="13">
    <location>
        <begin position="279"/>
        <end position="303"/>
    </location>
</feature>
<name>A0A7W9FFN1_9CAUL</name>
<feature type="transmembrane region" description="Helical" evidence="13">
    <location>
        <begin position="409"/>
        <end position="430"/>
    </location>
</feature>
<dbReference type="Gene3D" id="3.40.50.2300">
    <property type="match status" value="1"/>
</dbReference>
<dbReference type="PANTHER" id="PTHR43047:SF9">
    <property type="entry name" value="HISTIDINE KINASE"/>
    <property type="match status" value="1"/>
</dbReference>
<dbReference type="Pfam" id="PF00512">
    <property type="entry name" value="HisKA"/>
    <property type="match status" value="1"/>
</dbReference>
<feature type="transmembrane region" description="Helical" evidence="13">
    <location>
        <begin position="73"/>
        <end position="90"/>
    </location>
</feature>
<evidence type="ECO:0000313" key="16">
    <source>
        <dbReference type="EMBL" id="MBB5747535.1"/>
    </source>
</evidence>
<dbReference type="GO" id="GO:0009927">
    <property type="term" value="F:histidine phosphotransfer kinase activity"/>
    <property type="evidence" value="ECO:0007669"/>
    <property type="project" value="TreeGrafter"/>
</dbReference>
<dbReference type="AlphaFoldDB" id="A0A7W9FFN1"/>
<sequence>MGAMYALLILTMVAVYMGVLFAVAWRSERLGPHAPPGRRFGPWAYALSLAIYCTSWTYYGAVGTASRDGWEFLPIYIGPAIGIVLLFPIWKRIAATARRENIGSIADFIAARYGKSQRLGALVATVAIVGSLPYIALQLKSLSMAWQLVTAGTSVAGSEQLTVTVIAIVLAGFTILFGARRPDLTEHNRGLIQSIALESVVKLAALVAVAVFAALLLFGSPEPGSVITALGSLAAPPVIDGRFIAITVLATLAIFCLPRQFHVAFVEASEPAHIRRARWVFPIYLLITSVAVVPLLAAGGLFSRLADPDLFVLDVPFSQGARFLTAVVFVGGFSAATAMVIVETVALSAMASNSLILPLVARDRWRAREDASDMAGAILQVRRAVICVILFLAWLYFQAIDRSSGLASIGLTSFAALAQLAPALFGAVLWRGGQARGAIAGISVGAVIWLALLAIPQIGAALGIAEPTPFGLEDPLPLGVFLSLSANALIYVVVSKQARPRLIDRVQARAFVDRLSPDWREVNTAPSGASVSDLKTLVSRFVGDAGAERAFASFARETGQTFKDGDPADAGLARAAERMLAGAVGASSARRVISAALAGGGRAPEDVVRMLDEASQAVQFNRELLQATLDNIDQGVSVVDADLRLIAWNARYIALFDLPAGFVHVGQPIADVYRLNAERGEVPPSDREPWIERRLEALRRREPHTHERIQPNGRVIRSTGTPMSGGGYVTSYTDITELRRAAEALEEANEQLEARVADRTERLEEAKQAAEDATASKTRFLAAASHDLLQPLHAARLFIAALKDEGGDGAARTLAENADRSIESAHGMLKALLNLSKLEAGGVRPAVGPLSLEALFSELRREFLPLARAKGLTLRMVPSRLWVSSDRDLLRSLLQNLVGNAIRYTDSGGILVGTRRAGDGVRIVVHDTGRGIPADQREAIFTEFTRLAGSPGDEPGAGLGLAIVRRVSSLLAHPLTLSSEPGQGTVFSVTVPRAQPVAALPEPTGPTTRMPLAGLRVLCVDNEPAILEGLSALLKRWGMSVVTAPDAASALRAAEASAPFDAALIDLHLGDGPDGLSVVDAIRRHATHPIALITADADETLPSRVAAAGAVLMAKPVRPAALKAFLSRR</sequence>
<evidence type="ECO:0000256" key="12">
    <source>
        <dbReference type="SAM" id="Coils"/>
    </source>
</evidence>
<dbReference type="SMART" id="SM00388">
    <property type="entry name" value="HisKA"/>
    <property type="match status" value="1"/>
</dbReference>
<feature type="domain" description="Response regulatory" evidence="15">
    <location>
        <begin position="1016"/>
        <end position="1129"/>
    </location>
</feature>
<dbReference type="SUPFAM" id="SSF55785">
    <property type="entry name" value="PYP-like sensor domain (PAS domain)"/>
    <property type="match status" value="1"/>
</dbReference>
<evidence type="ECO:0000256" key="6">
    <source>
        <dbReference type="ARBA" id="ARBA00022679"/>
    </source>
</evidence>
<feature type="transmembrane region" description="Helical" evidence="13">
    <location>
        <begin position="323"/>
        <end position="356"/>
    </location>
</feature>
<keyword evidence="5 11" id="KW-0597">Phosphoprotein</keyword>
<dbReference type="CDD" id="cd00156">
    <property type="entry name" value="REC"/>
    <property type="match status" value="1"/>
</dbReference>
<dbReference type="InterPro" id="IPR036097">
    <property type="entry name" value="HisK_dim/P_sf"/>
</dbReference>
<evidence type="ECO:0000259" key="14">
    <source>
        <dbReference type="PROSITE" id="PS50109"/>
    </source>
</evidence>
<dbReference type="Pfam" id="PF12860">
    <property type="entry name" value="PAS_7"/>
    <property type="match status" value="1"/>
</dbReference>
<comment type="caution">
    <text evidence="16">The sequence shown here is derived from an EMBL/GenBank/DDBJ whole genome shotgun (WGS) entry which is preliminary data.</text>
</comment>
<feature type="transmembrane region" description="Helical" evidence="13">
    <location>
        <begin position="442"/>
        <end position="464"/>
    </location>
</feature>
<feature type="transmembrane region" description="Helical" evidence="13">
    <location>
        <begin position="239"/>
        <end position="258"/>
    </location>
</feature>
<feature type="transmembrane region" description="Helical" evidence="13">
    <location>
        <begin position="161"/>
        <end position="179"/>
    </location>
</feature>
<evidence type="ECO:0000256" key="3">
    <source>
        <dbReference type="ARBA" id="ARBA00006434"/>
    </source>
</evidence>
<dbReference type="EMBL" id="JACHOR010000006">
    <property type="protein sequence ID" value="MBB5747535.1"/>
    <property type="molecule type" value="Genomic_DNA"/>
</dbReference>